<dbReference type="Proteomes" id="UP001595583">
    <property type="component" value="Unassembled WGS sequence"/>
</dbReference>
<organism evidence="2 3">
    <name type="scientific">Aquamicrobium soli</name>
    <dbReference type="NCBI Taxonomy" id="1811518"/>
    <lineage>
        <taxon>Bacteria</taxon>
        <taxon>Pseudomonadati</taxon>
        <taxon>Pseudomonadota</taxon>
        <taxon>Alphaproteobacteria</taxon>
        <taxon>Hyphomicrobiales</taxon>
        <taxon>Phyllobacteriaceae</taxon>
        <taxon>Aquamicrobium</taxon>
    </lineage>
</organism>
<accession>A0ABV7KB76</accession>
<comment type="caution">
    <text evidence="2">The sequence shown here is derived from an EMBL/GenBank/DDBJ whole genome shotgun (WGS) entry which is preliminary data.</text>
</comment>
<evidence type="ECO:0000313" key="3">
    <source>
        <dbReference type="Proteomes" id="UP001595583"/>
    </source>
</evidence>
<gene>
    <name evidence="2" type="ORF">ACFOHJ_14230</name>
</gene>
<protein>
    <submittedName>
        <fullName evidence="2">Uncharacterized protein</fullName>
    </submittedName>
</protein>
<name>A0ABV7KB76_9HYPH</name>
<dbReference type="RefSeq" id="WP_378221601.1">
    <property type="nucleotide sequence ID" value="NZ_JBHRTK010000013.1"/>
</dbReference>
<dbReference type="EMBL" id="JBHRTK010000013">
    <property type="protein sequence ID" value="MFC3207380.1"/>
    <property type="molecule type" value="Genomic_DNA"/>
</dbReference>
<feature type="compositionally biased region" description="Basic and acidic residues" evidence="1">
    <location>
        <begin position="106"/>
        <end position="120"/>
    </location>
</feature>
<sequence length="142" mass="15588">MEKSKDAPAKRGRPAYRPTLKERETVEQMKFCGESENTIARSLGIDVGTLRKHFGEELENGHANRRREVIGYLFEAASSKNVAAIKKLEEMGRVASAADAVKARETKAPKLGKKEERRIAAENVGGKFATPAPPKLVVNNGK</sequence>
<feature type="region of interest" description="Disordered" evidence="1">
    <location>
        <begin position="106"/>
        <end position="142"/>
    </location>
</feature>
<proteinExistence type="predicted"/>
<reference evidence="3" key="1">
    <citation type="journal article" date="2019" name="Int. J. Syst. Evol. Microbiol.">
        <title>The Global Catalogue of Microorganisms (GCM) 10K type strain sequencing project: providing services to taxonomists for standard genome sequencing and annotation.</title>
        <authorList>
            <consortium name="The Broad Institute Genomics Platform"/>
            <consortium name="The Broad Institute Genome Sequencing Center for Infectious Disease"/>
            <person name="Wu L."/>
            <person name="Ma J."/>
        </authorList>
    </citation>
    <scope>NUCLEOTIDE SEQUENCE [LARGE SCALE GENOMIC DNA]</scope>
    <source>
        <strain evidence="3">KCTC 52165</strain>
    </source>
</reference>
<keyword evidence="3" id="KW-1185">Reference proteome</keyword>
<evidence type="ECO:0000313" key="2">
    <source>
        <dbReference type="EMBL" id="MFC3207380.1"/>
    </source>
</evidence>
<evidence type="ECO:0000256" key="1">
    <source>
        <dbReference type="SAM" id="MobiDB-lite"/>
    </source>
</evidence>
<feature type="region of interest" description="Disordered" evidence="1">
    <location>
        <begin position="1"/>
        <end position="21"/>
    </location>
</feature>